<keyword evidence="3" id="KW-1185">Reference proteome</keyword>
<accession>A0ABR7JRZ1</accession>
<dbReference type="PROSITE" id="PS51186">
    <property type="entry name" value="GNAT"/>
    <property type="match status" value="1"/>
</dbReference>
<comment type="caution">
    <text evidence="2">The sequence shown here is derived from an EMBL/GenBank/DDBJ whole genome shotgun (WGS) entry which is preliminary data.</text>
</comment>
<evidence type="ECO:0000313" key="2">
    <source>
        <dbReference type="EMBL" id="MBC5997682.1"/>
    </source>
</evidence>
<dbReference type="CDD" id="cd04301">
    <property type="entry name" value="NAT_SF"/>
    <property type="match status" value="1"/>
</dbReference>
<dbReference type="Gene3D" id="3.40.630.30">
    <property type="match status" value="1"/>
</dbReference>
<dbReference type="EMBL" id="JACRWE010000006">
    <property type="protein sequence ID" value="MBC5997682.1"/>
    <property type="molecule type" value="Genomic_DNA"/>
</dbReference>
<protein>
    <submittedName>
        <fullName evidence="2">GNAT family N-acetyltransferase</fullName>
    </submittedName>
</protein>
<proteinExistence type="predicted"/>
<dbReference type="Pfam" id="PF00583">
    <property type="entry name" value="Acetyltransf_1"/>
    <property type="match status" value="1"/>
</dbReference>
<dbReference type="InterPro" id="IPR016181">
    <property type="entry name" value="Acyl_CoA_acyltransferase"/>
</dbReference>
<gene>
    <name evidence="2" type="ORF">H8923_12990</name>
</gene>
<sequence>MEFRKSVKSDIPKIMVIIKQAQAYFKEQNIDQWQNGYPNEEVINNDIEKEESYVMIKDNEILATTVISFDKESSYKNIIDGKWLTNEDYGVIHRVAVDSNYKGLGLSHKIIKYTEKVCLEHGIHSIKVDTHEENIPMQSLLKKNGFEYCGLIYLEDGGKRVAFEKNF</sequence>
<dbReference type="RefSeq" id="WP_153972368.1">
    <property type="nucleotide sequence ID" value="NZ_JACRWE010000006.1"/>
</dbReference>
<evidence type="ECO:0000313" key="3">
    <source>
        <dbReference type="Proteomes" id="UP000609849"/>
    </source>
</evidence>
<dbReference type="SUPFAM" id="SSF55729">
    <property type="entry name" value="Acyl-CoA N-acyltransferases (Nat)"/>
    <property type="match status" value="1"/>
</dbReference>
<reference evidence="2 3" key="1">
    <citation type="submission" date="2020-08" db="EMBL/GenBank/DDBJ databases">
        <authorList>
            <person name="Liu C."/>
            <person name="Sun Q."/>
        </authorList>
    </citation>
    <scope>NUCLEOTIDE SEQUENCE [LARGE SCALE GENOMIC DNA]</scope>
    <source>
        <strain evidence="2 3">NSJ-18</strain>
    </source>
</reference>
<dbReference type="InterPro" id="IPR000182">
    <property type="entry name" value="GNAT_dom"/>
</dbReference>
<feature type="domain" description="N-acetyltransferase" evidence="1">
    <location>
        <begin position="1"/>
        <end position="167"/>
    </location>
</feature>
<name>A0ABR7JRZ1_9FIRM</name>
<organism evidence="2 3">
    <name type="scientific">Romboutsia faecis</name>
    <dbReference type="NCBI Taxonomy" id="2764597"/>
    <lineage>
        <taxon>Bacteria</taxon>
        <taxon>Bacillati</taxon>
        <taxon>Bacillota</taxon>
        <taxon>Clostridia</taxon>
        <taxon>Peptostreptococcales</taxon>
        <taxon>Peptostreptococcaceae</taxon>
        <taxon>Romboutsia</taxon>
    </lineage>
</organism>
<evidence type="ECO:0000259" key="1">
    <source>
        <dbReference type="PROSITE" id="PS51186"/>
    </source>
</evidence>
<dbReference type="Proteomes" id="UP000609849">
    <property type="component" value="Unassembled WGS sequence"/>
</dbReference>